<dbReference type="GO" id="GO:0019592">
    <property type="term" value="P:mannitol catabolic process"/>
    <property type="evidence" value="ECO:0007669"/>
    <property type="project" value="TreeGrafter"/>
</dbReference>
<dbReference type="PANTHER" id="PTHR30524:SF0">
    <property type="entry name" value="ALTRONATE OXIDOREDUCTASE-RELATED"/>
    <property type="match status" value="1"/>
</dbReference>
<dbReference type="GO" id="GO:0005829">
    <property type="term" value="C:cytosol"/>
    <property type="evidence" value="ECO:0007669"/>
    <property type="project" value="TreeGrafter"/>
</dbReference>
<dbReference type="EMBL" id="LR586016">
    <property type="protein sequence ID" value="VIP03668.1"/>
    <property type="molecule type" value="Genomic_DNA"/>
</dbReference>
<name>A0A6C2YPV5_9BACT</name>
<keyword evidence="1" id="KW-0560">Oxidoreductase</keyword>
<dbReference type="EMBL" id="LR593887">
    <property type="protein sequence ID" value="VTS04704.1"/>
    <property type="molecule type" value="Genomic_DNA"/>
</dbReference>
<dbReference type="AlphaFoldDB" id="A0A6C2YPV5"/>
<dbReference type="FunCoup" id="A0A6C2YPV5">
    <property type="interactions" value="33"/>
</dbReference>
<evidence type="ECO:0008006" key="7">
    <source>
        <dbReference type="Google" id="ProtNLM"/>
    </source>
</evidence>
<evidence type="ECO:0000256" key="1">
    <source>
        <dbReference type="ARBA" id="ARBA00023002"/>
    </source>
</evidence>
<proteinExistence type="predicted"/>
<dbReference type="InParanoid" id="A0A6C2YPV5"/>
<dbReference type="Gene3D" id="1.10.1040.10">
    <property type="entry name" value="N-(1-d-carboxylethyl)-l-norvaline Dehydrogenase, domain 2"/>
    <property type="match status" value="1"/>
</dbReference>
<dbReference type="Pfam" id="PF01232">
    <property type="entry name" value="Mannitol_dh"/>
    <property type="match status" value="1"/>
</dbReference>
<dbReference type="SUPFAM" id="SSF48179">
    <property type="entry name" value="6-phosphogluconate dehydrogenase C-terminal domain-like"/>
    <property type="match status" value="1"/>
</dbReference>
<dbReference type="Pfam" id="PF08125">
    <property type="entry name" value="Mannitol_dh_C"/>
    <property type="match status" value="1"/>
</dbReference>
<dbReference type="InterPro" id="IPR013328">
    <property type="entry name" value="6PGD_dom2"/>
</dbReference>
<dbReference type="SUPFAM" id="SSF51735">
    <property type="entry name" value="NAD(P)-binding Rossmann-fold domains"/>
    <property type="match status" value="1"/>
</dbReference>
<gene>
    <name evidence="5" type="ORF">GMBLW1_02920</name>
</gene>
<protein>
    <recommendedName>
        <fullName evidence="7">Tagaturonate reductase</fullName>
    </recommendedName>
</protein>
<dbReference type="Gene3D" id="3.40.50.720">
    <property type="entry name" value="NAD(P)-binding Rossmann-like Domain"/>
    <property type="match status" value="1"/>
</dbReference>
<dbReference type="Proteomes" id="UP000464378">
    <property type="component" value="Chromosome"/>
</dbReference>
<evidence type="ECO:0000313" key="6">
    <source>
        <dbReference type="Proteomes" id="UP000464378"/>
    </source>
</evidence>
<sequence length="373" mass="41598">MAPLPETILQFGAGRFLRAFADYFVHEGNEAGQNVGRIVVVQSTGDARADALNRQQGQYHVIIRGYQDGQVIDRVEEIRSISRALHAGKDWNAVLEVARSPELQTILSNTTEAGFKLDPTDTPDLAPPNSFPAKLLQVLKARFDAGLPGLGIIPCELMEGNAGLLRGIVLDLAQSWNYPTEFQTWLTQSCRWLHTLVDRIVSGTPTEHPLLATDEMVIVAEPFAFFALESSPLDPFVNHPAIRRAADVQPFFLRKVRILNAAHTALLIKAVPRGFKLVREAIADPELETFLKQLLFQEIVPTLEGRVEDGEKFALQTLDRFRNPFLDHKFSDIALHHADKVKIRLMTTQAEYLAKFGKPAPLLTEVLSNWAVV</sequence>
<feature type="domain" description="Mannitol dehydrogenase N-terminal" evidence="3">
    <location>
        <begin position="7"/>
        <end position="231"/>
    </location>
</feature>
<organism evidence="5">
    <name type="scientific">Tuwongella immobilis</name>
    <dbReference type="NCBI Taxonomy" id="692036"/>
    <lineage>
        <taxon>Bacteria</taxon>
        <taxon>Pseudomonadati</taxon>
        <taxon>Planctomycetota</taxon>
        <taxon>Planctomycetia</taxon>
        <taxon>Gemmatales</taxon>
        <taxon>Gemmataceae</taxon>
        <taxon>Tuwongella</taxon>
    </lineage>
</organism>
<evidence type="ECO:0000313" key="5">
    <source>
        <dbReference type="EMBL" id="VIP03668.1"/>
    </source>
</evidence>
<evidence type="ECO:0000259" key="3">
    <source>
        <dbReference type="Pfam" id="PF01232"/>
    </source>
</evidence>
<dbReference type="InterPro" id="IPR013118">
    <property type="entry name" value="Mannitol_DH_C"/>
</dbReference>
<dbReference type="InterPro" id="IPR036291">
    <property type="entry name" value="NAD(P)-bd_dom_sf"/>
</dbReference>
<dbReference type="PANTHER" id="PTHR30524">
    <property type="entry name" value="MANNITOL-1-PHOSPHATE 5-DEHYDROGENASE"/>
    <property type="match status" value="1"/>
</dbReference>
<feature type="domain" description="Mannitol dehydrogenase C-terminal" evidence="4">
    <location>
        <begin position="247"/>
        <end position="363"/>
    </location>
</feature>
<evidence type="ECO:0000259" key="4">
    <source>
        <dbReference type="Pfam" id="PF08125"/>
    </source>
</evidence>
<dbReference type="RefSeq" id="WP_162658835.1">
    <property type="nucleotide sequence ID" value="NZ_LR593887.1"/>
</dbReference>
<reference evidence="5" key="1">
    <citation type="submission" date="2019-04" db="EMBL/GenBank/DDBJ databases">
        <authorList>
            <consortium name="Science for Life Laboratories"/>
        </authorList>
    </citation>
    <scope>NUCLEOTIDE SEQUENCE</scope>
    <source>
        <strain evidence="5">MBLW1</strain>
    </source>
</reference>
<dbReference type="InterPro" id="IPR013131">
    <property type="entry name" value="Mannitol_DH_N"/>
</dbReference>
<evidence type="ECO:0000256" key="2">
    <source>
        <dbReference type="ARBA" id="ARBA00023027"/>
    </source>
</evidence>
<dbReference type="KEGG" id="tim:GMBLW1_02920"/>
<dbReference type="InterPro" id="IPR008927">
    <property type="entry name" value="6-PGluconate_DH-like_C_sf"/>
</dbReference>
<keyword evidence="6" id="KW-1185">Reference proteome</keyword>
<dbReference type="GO" id="GO:0008926">
    <property type="term" value="F:mannitol-1-phosphate 5-dehydrogenase activity"/>
    <property type="evidence" value="ECO:0007669"/>
    <property type="project" value="TreeGrafter"/>
</dbReference>
<accession>A0A6C2YPV5</accession>
<keyword evidence="2" id="KW-0520">NAD</keyword>